<dbReference type="Pfam" id="PF07478">
    <property type="entry name" value="Dala_Dala_lig_C"/>
    <property type="match status" value="1"/>
</dbReference>
<feature type="binding site" evidence="20">
    <location>
        <position position="139"/>
    </location>
    <ligand>
        <name>ATP</name>
        <dbReference type="ChEBI" id="CHEBI:30616"/>
    </ligand>
</feature>
<comment type="similarity">
    <text evidence="5 18">Belongs to the D-alanine--D-alanine ligase family.</text>
</comment>
<feature type="active site" evidence="19">
    <location>
        <position position="16"/>
    </location>
</feature>
<dbReference type="UniPathway" id="UPA00219"/>
<dbReference type="PROSITE" id="PS00844">
    <property type="entry name" value="DALA_DALA_LIGASE_2"/>
    <property type="match status" value="1"/>
</dbReference>
<comment type="catalytic activity">
    <reaction evidence="16 18">
        <text>2 D-alanine + ATP = D-alanyl-D-alanine + ADP + phosphate + H(+)</text>
        <dbReference type="Rhea" id="RHEA:11224"/>
        <dbReference type="ChEBI" id="CHEBI:15378"/>
        <dbReference type="ChEBI" id="CHEBI:30616"/>
        <dbReference type="ChEBI" id="CHEBI:43474"/>
        <dbReference type="ChEBI" id="CHEBI:57416"/>
        <dbReference type="ChEBI" id="CHEBI:57822"/>
        <dbReference type="ChEBI" id="CHEBI:456216"/>
        <dbReference type="EC" id="6.3.2.4"/>
    </reaction>
</comment>
<dbReference type="Pfam" id="PF01820">
    <property type="entry name" value="Dala_Dala_lig_N"/>
    <property type="match status" value="1"/>
</dbReference>
<dbReference type="InterPro" id="IPR011095">
    <property type="entry name" value="Dala_Dala_lig_C"/>
</dbReference>
<dbReference type="HAMAP" id="MF_00047">
    <property type="entry name" value="Dala_Dala_lig"/>
    <property type="match status" value="1"/>
</dbReference>
<dbReference type="PROSITE" id="PS00843">
    <property type="entry name" value="DALA_DALA_LIGASE_1"/>
    <property type="match status" value="1"/>
</dbReference>
<keyword evidence="6 18" id="KW-0963">Cytoplasm</keyword>
<evidence type="ECO:0000256" key="14">
    <source>
        <dbReference type="ARBA" id="ARBA00023211"/>
    </source>
</evidence>
<evidence type="ECO:0000256" key="21">
    <source>
        <dbReference type="PIRSR" id="PIRSR039102-3"/>
    </source>
</evidence>
<dbReference type="PIRSF" id="PIRSF039102">
    <property type="entry name" value="Ddl/VanB"/>
    <property type="match status" value="1"/>
</dbReference>
<evidence type="ECO:0000259" key="23">
    <source>
        <dbReference type="PROSITE" id="PS50975"/>
    </source>
</evidence>
<evidence type="ECO:0000256" key="13">
    <source>
        <dbReference type="ARBA" id="ARBA00022984"/>
    </source>
</evidence>
<sequence length="358" mass="40067">MKKIRVGIIFGGKSSEHRVSLQSAKNIIDAIDLERFDISLIGIEKNGHWRVLNPRHYLENSHNPKLISLTDSETTVIPEIRSSQIFEIENAQQLPKIDVVFPIIHGTLGEDGALQGMLKILGLPFVGSDVLSSAICMDKDVTKRLLQAAGITVAPFLTLYSYNPNEFSFHDVKQSLGLPVFVKPANQGSSVGVSKVENEQEFFDALDNAFRYDNKILIEKFIKGREIECAVLGNDYPQASVCGEVVVKTDFYSYEAKYIDNQFSEVIIPALISDENSQKIRDISIKAFKILGCLGLARVDFFLTENNEIILNEVNTLPGFTNNSMYPKLWEASGINYSQLISQLIELALERHRHSANN</sequence>
<evidence type="ECO:0000256" key="5">
    <source>
        <dbReference type="ARBA" id="ARBA00010871"/>
    </source>
</evidence>
<keyword evidence="15 18" id="KW-0961">Cell wall biogenesis/degradation</keyword>
<feature type="binding site" evidence="21">
    <location>
        <position position="313"/>
    </location>
    <ligand>
        <name>Mg(2+)</name>
        <dbReference type="ChEBI" id="CHEBI:18420"/>
        <label>1</label>
    </ligand>
</feature>
<dbReference type="GO" id="GO:0009252">
    <property type="term" value="P:peptidoglycan biosynthetic process"/>
    <property type="evidence" value="ECO:0007669"/>
    <property type="project" value="UniProtKB-UniRule"/>
</dbReference>
<dbReference type="InterPro" id="IPR005905">
    <property type="entry name" value="D_ala_D_ala"/>
</dbReference>
<keyword evidence="13 18" id="KW-0573">Peptidoglycan synthesis</keyword>
<evidence type="ECO:0000256" key="15">
    <source>
        <dbReference type="ARBA" id="ARBA00023316"/>
    </source>
</evidence>
<dbReference type="SUPFAM" id="SSF56059">
    <property type="entry name" value="Glutathione synthetase ATP-binding domain-like"/>
    <property type="match status" value="1"/>
</dbReference>
<dbReference type="InParanoid" id="A0A2U3MWE0"/>
<evidence type="ECO:0000256" key="22">
    <source>
        <dbReference type="PROSITE-ProRule" id="PRU00409"/>
    </source>
</evidence>
<comment type="cofactor">
    <cofactor evidence="21">
        <name>Mg(2+)</name>
        <dbReference type="ChEBI" id="CHEBI:18420"/>
    </cofactor>
    <cofactor evidence="21">
        <name>Mn(2+)</name>
        <dbReference type="ChEBI" id="CHEBI:29035"/>
    </cofactor>
    <text evidence="21">Binds 2 magnesium or manganese ions per subunit.</text>
</comment>
<dbReference type="PROSITE" id="PS50975">
    <property type="entry name" value="ATP_GRASP"/>
    <property type="match status" value="1"/>
</dbReference>
<dbReference type="InterPro" id="IPR000291">
    <property type="entry name" value="D-Ala_lig_Van_CS"/>
</dbReference>
<proteinExistence type="inferred from homology"/>
<evidence type="ECO:0000256" key="4">
    <source>
        <dbReference type="ARBA" id="ARBA00004752"/>
    </source>
</evidence>
<evidence type="ECO:0000256" key="19">
    <source>
        <dbReference type="PIRSR" id="PIRSR039102-1"/>
    </source>
</evidence>
<dbReference type="GO" id="GO:0008360">
    <property type="term" value="P:regulation of cell shape"/>
    <property type="evidence" value="ECO:0007669"/>
    <property type="project" value="UniProtKB-KW"/>
</dbReference>
<dbReference type="AlphaFoldDB" id="A0A2U3MWE0"/>
<keyword evidence="14 21" id="KW-0464">Manganese</keyword>
<dbReference type="Gene3D" id="3.30.470.20">
    <property type="entry name" value="ATP-grasp fold, B domain"/>
    <property type="match status" value="1"/>
</dbReference>
<dbReference type="NCBIfam" id="NF002528">
    <property type="entry name" value="PRK01966.1-4"/>
    <property type="match status" value="1"/>
</dbReference>
<dbReference type="GO" id="GO:0005829">
    <property type="term" value="C:cytosol"/>
    <property type="evidence" value="ECO:0007669"/>
    <property type="project" value="TreeGrafter"/>
</dbReference>
<dbReference type="SUPFAM" id="SSF52440">
    <property type="entry name" value="PreATP-grasp domain"/>
    <property type="match status" value="1"/>
</dbReference>
<dbReference type="InterPro" id="IPR016185">
    <property type="entry name" value="PreATP-grasp_dom_sf"/>
</dbReference>
<evidence type="ECO:0000256" key="20">
    <source>
        <dbReference type="PIRSR" id="PIRSR039102-2"/>
    </source>
</evidence>
<dbReference type="InterPro" id="IPR013815">
    <property type="entry name" value="ATP_grasp_subdomain_1"/>
</dbReference>
<evidence type="ECO:0000256" key="1">
    <source>
        <dbReference type="ARBA" id="ARBA00001936"/>
    </source>
</evidence>
<evidence type="ECO:0000256" key="11">
    <source>
        <dbReference type="ARBA" id="ARBA00022842"/>
    </source>
</evidence>
<accession>A0A2U3MWE0</accession>
<keyword evidence="10 22" id="KW-0067">ATP-binding</keyword>
<evidence type="ECO:0000256" key="18">
    <source>
        <dbReference type="HAMAP-Rule" id="MF_00047"/>
    </source>
</evidence>
<evidence type="ECO:0000256" key="6">
    <source>
        <dbReference type="ARBA" id="ARBA00022490"/>
    </source>
</evidence>
<evidence type="ECO:0000256" key="3">
    <source>
        <dbReference type="ARBA" id="ARBA00004496"/>
    </source>
</evidence>
<dbReference type="NCBIfam" id="TIGR01205">
    <property type="entry name" value="D_ala_D_alaTIGR"/>
    <property type="match status" value="1"/>
</dbReference>
<feature type="domain" description="ATP-grasp" evidence="23">
    <location>
        <begin position="143"/>
        <end position="346"/>
    </location>
</feature>
<reference evidence="25" key="1">
    <citation type="submission" date="2018-03" db="EMBL/GenBank/DDBJ databases">
        <authorList>
            <person name="Blom J."/>
        </authorList>
    </citation>
    <scope>NUCLEOTIDE SEQUENCE [LARGE SCALE GENOMIC DNA]</scope>
    <source>
        <strain evidence="25">KPC-SM-21</strain>
    </source>
</reference>
<dbReference type="GO" id="GO:0046872">
    <property type="term" value="F:metal ion binding"/>
    <property type="evidence" value="ECO:0007669"/>
    <property type="project" value="UniProtKB-KW"/>
</dbReference>
<comment type="pathway">
    <text evidence="17">Glycan biosynthesis.</text>
</comment>
<dbReference type="Proteomes" id="UP000245974">
    <property type="component" value="Unassembled WGS sequence"/>
</dbReference>
<feature type="binding site" evidence="20">
    <location>
        <begin position="312"/>
        <end position="313"/>
    </location>
    <ligand>
        <name>ATP</name>
        <dbReference type="ChEBI" id="CHEBI:30616"/>
    </ligand>
</feature>
<organism evidence="24 25">
    <name type="scientific">Acinetobacter stercoris</name>
    <dbReference type="NCBI Taxonomy" id="2126983"/>
    <lineage>
        <taxon>Bacteria</taxon>
        <taxon>Pseudomonadati</taxon>
        <taxon>Pseudomonadota</taxon>
        <taxon>Gammaproteobacteria</taxon>
        <taxon>Moraxellales</taxon>
        <taxon>Moraxellaceae</taxon>
        <taxon>Acinetobacter</taxon>
    </lineage>
</organism>
<dbReference type="FunCoup" id="A0A2U3MWE0">
    <property type="interactions" value="157"/>
</dbReference>
<dbReference type="GO" id="GO:0071555">
    <property type="term" value="P:cell wall organization"/>
    <property type="evidence" value="ECO:0007669"/>
    <property type="project" value="UniProtKB-KW"/>
</dbReference>
<name>A0A2U3MWE0_9GAMM</name>
<feature type="active site" evidence="19">
    <location>
        <position position="324"/>
    </location>
</feature>
<dbReference type="Gene3D" id="3.30.1490.20">
    <property type="entry name" value="ATP-grasp fold, A domain"/>
    <property type="match status" value="1"/>
</dbReference>
<feature type="binding site" evidence="20">
    <location>
        <begin position="189"/>
        <end position="190"/>
    </location>
    <ligand>
        <name>ATP</name>
        <dbReference type="ChEBI" id="CHEBI:30616"/>
    </ligand>
</feature>
<dbReference type="GO" id="GO:0008716">
    <property type="term" value="F:D-alanine-D-alanine ligase activity"/>
    <property type="evidence" value="ECO:0007669"/>
    <property type="project" value="UniProtKB-UniRule"/>
</dbReference>
<dbReference type="InterPro" id="IPR011127">
    <property type="entry name" value="Dala_Dala_lig_N"/>
</dbReference>
<keyword evidence="9 20" id="KW-0547">Nucleotide-binding</keyword>
<gene>
    <name evidence="24" type="primary">ddlA</name>
    <name evidence="18" type="synonym">ddl</name>
    <name evidence="24" type="ORF">KPC_0914</name>
</gene>
<keyword evidence="7 18" id="KW-0436">Ligase</keyword>
<evidence type="ECO:0000256" key="16">
    <source>
        <dbReference type="ARBA" id="ARBA00047614"/>
    </source>
</evidence>
<dbReference type="Gene3D" id="3.40.50.20">
    <property type="match status" value="1"/>
</dbReference>
<dbReference type="PANTHER" id="PTHR23132">
    <property type="entry name" value="D-ALANINE--D-ALANINE LIGASE"/>
    <property type="match status" value="1"/>
</dbReference>
<dbReference type="InterPro" id="IPR011761">
    <property type="entry name" value="ATP-grasp"/>
</dbReference>
<evidence type="ECO:0000256" key="12">
    <source>
        <dbReference type="ARBA" id="ARBA00022960"/>
    </source>
</evidence>
<comment type="cofactor">
    <cofactor evidence="1">
        <name>Mn(2+)</name>
        <dbReference type="ChEBI" id="CHEBI:29035"/>
    </cofactor>
</comment>
<evidence type="ECO:0000313" key="25">
    <source>
        <dbReference type="Proteomes" id="UP000245974"/>
    </source>
</evidence>
<dbReference type="RefSeq" id="WP_121973253.1">
    <property type="nucleotide sequence ID" value="NZ_OOGT01000027.1"/>
</dbReference>
<keyword evidence="12 18" id="KW-0133">Cell shape</keyword>
<keyword evidence="25" id="KW-1185">Reference proteome</keyword>
<evidence type="ECO:0000256" key="7">
    <source>
        <dbReference type="ARBA" id="ARBA00022598"/>
    </source>
</evidence>
<dbReference type="NCBIfam" id="NF002378">
    <property type="entry name" value="PRK01372.1"/>
    <property type="match status" value="1"/>
</dbReference>
<comment type="function">
    <text evidence="2 18">Cell wall formation.</text>
</comment>
<feature type="binding site" evidence="20">
    <location>
        <begin position="219"/>
        <end position="226"/>
    </location>
    <ligand>
        <name>ATP</name>
        <dbReference type="ChEBI" id="CHEBI:30616"/>
    </ligand>
</feature>
<dbReference type="FunFam" id="3.30.1490.20:FF:000007">
    <property type="entry name" value="D-alanine--D-alanine ligase"/>
    <property type="match status" value="1"/>
</dbReference>
<keyword evidence="11 21" id="KW-0460">Magnesium</keyword>
<feature type="binding site" evidence="21">
    <location>
        <position position="300"/>
    </location>
    <ligand>
        <name>Mg(2+)</name>
        <dbReference type="ChEBI" id="CHEBI:18420"/>
        <label>1</label>
    </ligand>
</feature>
<comment type="pathway">
    <text evidence="4 18">Cell wall biogenesis; peptidoglycan biosynthesis.</text>
</comment>
<dbReference type="EMBL" id="OOGT01000027">
    <property type="protein sequence ID" value="SPL69736.1"/>
    <property type="molecule type" value="Genomic_DNA"/>
</dbReference>
<feature type="binding site" evidence="21">
    <location>
        <position position="313"/>
    </location>
    <ligand>
        <name>Mg(2+)</name>
        <dbReference type="ChEBI" id="CHEBI:18420"/>
        <label>2</label>
    </ligand>
</feature>
<feature type="binding site" evidence="20">
    <location>
        <begin position="181"/>
        <end position="183"/>
    </location>
    <ligand>
        <name>ATP</name>
        <dbReference type="ChEBI" id="CHEBI:30616"/>
    </ligand>
</feature>
<keyword evidence="8 21" id="KW-0479">Metal-binding</keyword>
<protein>
    <recommendedName>
        <fullName evidence="18">D-alanine--D-alanine ligase</fullName>
        <ecNumber evidence="18">6.3.2.4</ecNumber>
    </recommendedName>
    <alternativeName>
        <fullName evidence="18">D-Ala-D-Ala ligase</fullName>
    </alternativeName>
    <alternativeName>
        <fullName evidence="18">D-alanylalanine synthetase</fullName>
    </alternativeName>
</protein>
<dbReference type="OrthoDB" id="9813261at2"/>
<dbReference type="NCBIfam" id="NF002525">
    <property type="entry name" value="PRK01966.1-1"/>
    <property type="match status" value="1"/>
</dbReference>
<evidence type="ECO:0000256" key="2">
    <source>
        <dbReference type="ARBA" id="ARBA00003921"/>
    </source>
</evidence>
<dbReference type="GO" id="GO:0005524">
    <property type="term" value="F:ATP binding"/>
    <property type="evidence" value="ECO:0007669"/>
    <property type="project" value="UniProtKB-UniRule"/>
</dbReference>
<feature type="active site" evidence="19">
    <location>
        <position position="189"/>
    </location>
</feature>
<feature type="binding site" evidence="21">
    <location>
        <position position="315"/>
    </location>
    <ligand>
        <name>Mg(2+)</name>
        <dbReference type="ChEBI" id="CHEBI:18420"/>
        <label>2</label>
    </ligand>
</feature>
<evidence type="ECO:0000256" key="8">
    <source>
        <dbReference type="ARBA" id="ARBA00022723"/>
    </source>
</evidence>
<evidence type="ECO:0000313" key="24">
    <source>
        <dbReference type="EMBL" id="SPL69736.1"/>
    </source>
</evidence>
<evidence type="ECO:0000256" key="9">
    <source>
        <dbReference type="ARBA" id="ARBA00022741"/>
    </source>
</evidence>
<dbReference type="EC" id="6.3.2.4" evidence="18"/>
<comment type="subcellular location">
    <subcellularLocation>
        <location evidence="3 18">Cytoplasm</location>
    </subcellularLocation>
</comment>
<dbReference type="PANTHER" id="PTHR23132:SF25">
    <property type="entry name" value="D-ALANINE--D-ALANINE LIGASE A"/>
    <property type="match status" value="1"/>
</dbReference>
<evidence type="ECO:0000256" key="17">
    <source>
        <dbReference type="ARBA" id="ARBA00060592"/>
    </source>
</evidence>
<evidence type="ECO:0000256" key="10">
    <source>
        <dbReference type="ARBA" id="ARBA00022840"/>
    </source>
</evidence>